<dbReference type="RefSeq" id="XP_046011463.1">
    <property type="nucleotide sequence ID" value="XM_046151265.1"/>
</dbReference>
<dbReference type="SUPFAM" id="SSF56059">
    <property type="entry name" value="Glutathione synthetase ATP-binding domain-like"/>
    <property type="match status" value="1"/>
</dbReference>
<evidence type="ECO:0000313" key="3">
    <source>
        <dbReference type="EMBL" id="KAH7029175.1"/>
    </source>
</evidence>
<reference evidence="3" key="1">
    <citation type="journal article" date="2021" name="Nat. Commun.">
        <title>Genetic determinants of endophytism in the Arabidopsis root mycobiome.</title>
        <authorList>
            <person name="Mesny F."/>
            <person name="Miyauchi S."/>
            <person name="Thiergart T."/>
            <person name="Pickel B."/>
            <person name="Atanasova L."/>
            <person name="Karlsson M."/>
            <person name="Huettel B."/>
            <person name="Barry K.W."/>
            <person name="Haridas S."/>
            <person name="Chen C."/>
            <person name="Bauer D."/>
            <person name="Andreopoulos W."/>
            <person name="Pangilinan J."/>
            <person name="LaButti K."/>
            <person name="Riley R."/>
            <person name="Lipzen A."/>
            <person name="Clum A."/>
            <person name="Drula E."/>
            <person name="Henrissat B."/>
            <person name="Kohler A."/>
            <person name="Grigoriev I.V."/>
            <person name="Martin F.M."/>
            <person name="Hacquard S."/>
        </authorList>
    </citation>
    <scope>NUCLEOTIDE SEQUENCE</scope>
    <source>
        <strain evidence="3">MPI-CAGE-CH-0230</strain>
    </source>
</reference>
<protein>
    <recommendedName>
        <fullName evidence="2">ATP-grasp domain-containing protein</fullName>
    </recommendedName>
</protein>
<dbReference type="InterPro" id="IPR011761">
    <property type="entry name" value="ATP-grasp"/>
</dbReference>
<keyword evidence="4" id="KW-1185">Reference proteome</keyword>
<dbReference type="GeneID" id="70180811"/>
<keyword evidence="1" id="KW-0547">Nucleotide-binding</keyword>
<evidence type="ECO:0000256" key="1">
    <source>
        <dbReference type="PROSITE-ProRule" id="PRU00409"/>
    </source>
</evidence>
<keyword evidence="1" id="KW-0067">ATP-binding</keyword>
<evidence type="ECO:0000259" key="2">
    <source>
        <dbReference type="PROSITE" id="PS50975"/>
    </source>
</evidence>
<comment type="caution">
    <text evidence="3">The sequence shown here is derived from an EMBL/GenBank/DDBJ whole genome shotgun (WGS) entry which is preliminary data.</text>
</comment>
<name>A0A9P8Y519_9PEZI</name>
<evidence type="ECO:0000313" key="4">
    <source>
        <dbReference type="Proteomes" id="UP000756346"/>
    </source>
</evidence>
<feature type="non-terminal residue" evidence="3">
    <location>
        <position position="459"/>
    </location>
</feature>
<sequence length="459" mass="51016">MAKGLTLARSFYLCGHRVVGADAENHGIPCSGRFSRSLSRFYTLARPGSDAGQEGYIRSLVEIIKAEDIDLWVSCSGVSSAAEDAEAKQIIEASATLGCRCIQFDVATTMELHEKDTFMRAAKRLGLPVPETHDVTSHEQVMNILRRGSGNGSGSDSGSGGGHKSFILKTVGVDDKHRANMTLLPLPSWPETERYVSRLPISRTSPWIVQQFIPGGQEFCTHALVVRNEVRCFTACQSAELLMHYEALSPDSALYKAMLDFTREYVARHSSSKGVGEMTGHLSFDFMVEDVAVSASKYERRVYAIECNPRAHTAVVLFAQHGAEMEAMVAAYISATDAVSRDKHRDSNGENPRDVMQISPPVNTLPRYWLAHDLVSLVLQPLVRLVFSGDWIAGAELVKGSIKLLEHILTWKEGTFEAWDPMPAFWLYHVYWPLTILSALWRGVRWSRVNVSTTKMFLC</sequence>
<gene>
    <name evidence="3" type="ORF">B0I36DRAFT_269510</name>
</gene>
<dbReference type="GO" id="GO:0046872">
    <property type="term" value="F:metal ion binding"/>
    <property type="evidence" value="ECO:0007669"/>
    <property type="project" value="InterPro"/>
</dbReference>
<feature type="domain" description="ATP-grasp" evidence="2">
    <location>
        <begin position="119"/>
        <end position="334"/>
    </location>
</feature>
<accession>A0A9P8Y519</accession>
<dbReference type="GO" id="GO:0005524">
    <property type="term" value="F:ATP binding"/>
    <property type="evidence" value="ECO:0007669"/>
    <property type="project" value="UniProtKB-UniRule"/>
</dbReference>
<dbReference type="OrthoDB" id="186626at2759"/>
<organism evidence="3 4">
    <name type="scientific">Microdochium trichocladiopsis</name>
    <dbReference type="NCBI Taxonomy" id="1682393"/>
    <lineage>
        <taxon>Eukaryota</taxon>
        <taxon>Fungi</taxon>
        <taxon>Dikarya</taxon>
        <taxon>Ascomycota</taxon>
        <taxon>Pezizomycotina</taxon>
        <taxon>Sordariomycetes</taxon>
        <taxon>Xylariomycetidae</taxon>
        <taxon>Xylariales</taxon>
        <taxon>Microdochiaceae</taxon>
        <taxon>Microdochium</taxon>
    </lineage>
</organism>
<dbReference type="PROSITE" id="PS50975">
    <property type="entry name" value="ATP_GRASP"/>
    <property type="match status" value="1"/>
</dbReference>
<dbReference type="Proteomes" id="UP000756346">
    <property type="component" value="Unassembled WGS sequence"/>
</dbReference>
<dbReference type="EMBL" id="JAGTJQ010000006">
    <property type="protein sequence ID" value="KAH7029175.1"/>
    <property type="molecule type" value="Genomic_DNA"/>
</dbReference>
<proteinExistence type="predicted"/>
<dbReference type="AlphaFoldDB" id="A0A9P8Y519"/>